<keyword evidence="2" id="KW-1185">Reference proteome</keyword>
<protein>
    <submittedName>
        <fullName evidence="1">HAD domain-containing protein</fullName>
    </submittedName>
</protein>
<dbReference type="Pfam" id="PF18143">
    <property type="entry name" value="HAD_SAK_2"/>
    <property type="match status" value="1"/>
</dbReference>
<proteinExistence type="predicted"/>
<evidence type="ECO:0000313" key="2">
    <source>
        <dbReference type="Proteomes" id="UP001432062"/>
    </source>
</evidence>
<dbReference type="RefSeq" id="WP_329407235.1">
    <property type="nucleotide sequence ID" value="NZ_CP109441.1"/>
</dbReference>
<name>A0ABZ1YPZ7_9NOCA</name>
<dbReference type="Proteomes" id="UP001432062">
    <property type="component" value="Chromosome"/>
</dbReference>
<accession>A0ABZ1YPZ7</accession>
<organism evidence="1 2">
    <name type="scientific">Nocardia vinacea</name>
    <dbReference type="NCBI Taxonomy" id="96468"/>
    <lineage>
        <taxon>Bacteria</taxon>
        <taxon>Bacillati</taxon>
        <taxon>Actinomycetota</taxon>
        <taxon>Actinomycetes</taxon>
        <taxon>Mycobacteriales</taxon>
        <taxon>Nocardiaceae</taxon>
        <taxon>Nocardia</taxon>
    </lineage>
</organism>
<gene>
    <name evidence="1" type="ORF">OG563_34960</name>
</gene>
<dbReference type="EMBL" id="CP109441">
    <property type="protein sequence ID" value="WUV44335.1"/>
    <property type="molecule type" value="Genomic_DNA"/>
</dbReference>
<sequence>MSDRTALPLLFLDIDGPLLPIGGDPRPRPPIPDPEWHFAGLKRAAGLALSALPCVLVWATAWEEEANTEIAARIGLPPLPRVAWSRSTDERQYREDRRIGLHWKTRNLVDWAAGRPFAWIDDEITDADRHWVSANHPGHALLHLVDAARGLDDTDLVMIGDWLRTVRNQQP</sequence>
<evidence type="ECO:0000313" key="1">
    <source>
        <dbReference type="EMBL" id="WUV44335.1"/>
    </source>
</evidence>
<reference evidence="1" key="1">
    <citation type="submission" date="2022-10" db="EMBL/GenBank/DDBJ databases">
        <title>The complete genomes of actinobacterial strains from the NBC collection.</title>
        <authorList>
            <person name="Joergensen T.S."/>
            <person name="Alvarez Arevalo M."/>
            <person name="Sterndorff E.B."/>
            <person name="Faurdal D."/>
            <person name="Vuksanovic O."/>
            <person name="Mourched A.-S."/>
            <person name="Charusanti P."/>
            <person name="Shaw S."/>
            <person name="Blin K."/>
            <person name="Weber T."/>
        </authorList>
    </citation>
    <scope>NUCLEOTIDE SEQUENCE</scope>
    <source>
        <strain evidence="1">NBC_01482</strain>
    </source>
</reference>